<reference evidence="1" key="1">
    <citation type="journal article" date="2021" name="Proc. Natl. Acad. Sci. U.S.A.">
        <title>A Catalog of Tens of Thousands of Viruses from Human Metagenomes Reveals Hidden Associations with Chronic Diseases.</title>
        <authorList>
            <person name="Tisza M.J."/>
            <person name="Buck C.B."/>
        </authorList>
    </citation>
    <scope>NUCLEOTIDE SEQUENCE</scope>
    <source>
        <strain evidence="1">Ct7Ux15</strain>
    </source>
</reference>
<dbReference type="EMBL" id="BK015058">
    <property type="protein sequence ID" value="DAD89316.1"/>
    <property type="molecule type" value="Genomic_DNA"/>
</dbReference>
<evidence type="ECO:0000313" key="1">
    <source>
        <dbReference type="EMBL" id="DAD89316.1"/>
    </source>
</evidence>
<proteinExistence type="predicted"/>
<accession>A0A8S5N4E8</accession>
<sequence>MYAVPVPFSCQPVRLAVVELYAPTTGRLWFPFLIMIIY</sequence>
<protein>
    <submittedName>
        <fullName evidence="1">Uncharacterized protein</fullName>
    </submittedName>
</protein>
<name>A0A8S5N4E8_9CAUD</name>
<organism evidence="1">
    <name type="scientific">Caudovirales sp. ct7Ux15</name>
    <dbReference type="NCBI Taxonomy" id="2826767"/>
    <lineage>
        <taxon>Viruses</taxon>
        <taxon>Duplodnaviria</taxon>
        <taxon>Heunggongvirae</taxon>
        <taxon>Uroviricota</taxon>
        <taxon>Caudoviricetes</taxon>
    </lineage>
</organism>